<evidence type="ECO:0000256" key="1">
    <source>
        <dbReference type="ARBA" id="ARBA00022729"/>
    </source>
</evidence>
<evidence type="ECO:0000313" key="6">
    <source>
        <dbReference type="Proteomes" id="UP000184517"/>
    </source>
</evidence>
<dbReference type="STRING" id="1122206.SAMN02745753_04300"/>
<dbReference type="EMBL" id="FQVF01000026">
    <property type="protein sequence ID" value="SHG66184.1"/>
    <property type="molecule type" value="Genomic_DNA"/>
</dbReference>
<gene>
    <name evidence="5" type="ORF">SAMN02745753_04300</name>
</gene>
<dbReference type="OrthoDB" id="9790951at2"/>
<organism evidence="5 6">
    <name type="scientific">Marinomonas polaris DSM 16579</name>
    <dbReference type="NCBI Taxonomy" id="1122206"/>
    <lineage>
        <taxon>Bacteria</taxon>
        <taxon>Pseudomonadati</taxon>
        <taxon>Pseudomonadota</taxon>
        <taxon>Gammaproteobacteria</taxon>
        <taxon>Oceanospirillales</taxon>
        <taxon>Oceanospirillaceae</taxon>
        <taxon>Marinomonas</taxon>
    </lineage>
</organism>
<evidence type="ECO:0000313" key="5">
    <source>
        <dbReference type="EMBL" id="SHG66184.1"/>
    </source>
</evidence>
<reference evidence="6" key="1">
    <citation type="submission" date="2016-11" db="EMBL/GenBank/DDBJ databases">
        <authorList>
            <person name="Varghese N."/>
            <person name="Submissions S."/>
        </authorList>
    </citation>
    <scope>NUCLEOTIDE SEQUENCE [LARGE SCALE GENOMIC DNA]</scope>
    <source>
        <strain evidence="6">DSM 16579</strain>
    </source>
</reference>
<dbReference type="Proteomes" id="UP000184517">
    <property type="component" value="Unassembled WGS sequence"/>
</dbReference>
<dbReference type="Gene3D" id="2.30.30.40">
    <property type="entry name" value="SH3 Domains"/>
    <property type="match status" value="1"/>
</dbReference>
<sequence>MSKIRITSLIIGALLSATAHSATVYISDIQFVAIREGLDNNTRAVERGLKSGTPLVVLEQNDGYTKVRTPSGNEGWVADYFLSEDMVTRDQLETLQTRLDKNTESRTEVADALKVSQQKIQELNSTNTALQDENESLKQQLQNAAELSEKAQAIVSQNEDVSYQIATLKQQASIAIAQAEKLQDTTEQKWFMIGGATLFGGLLLGILLPMLRRKKSGTGSWS</sequence>
<keyword evidence="3" id="KW-0472">Membrane</keyword>
<evidence type="ECO:0000256" key="4">
    <source>
        <dbReference type="SAM" id="SignalP"/>
    </source>
</evidence>
<accession>A0A1M5LM56</accession>
<feature type="signal peptide" evidence="4">
    <location>
        <begin position="1"/>
        <end position="21"/>
    </location>
</feature>
<evidence type="ECO:0000256" key="3">
    <source>
        <dbReference type="SAM" id="Phobius"/>
    </source>
</evidence>
<keyword evidence="6" id="KW-1185">Reference proteome</keyword>
<keyword evidence="3" id="KW-1133">Transmembrane helix</keyword>
<dbReference type="RefSeq" id="WP_072841943.1">
    <property type="nucleotide sequence ID" value="NZ_FQVF01000026.1"/>
</dbReference>
<keyword evidence="3" id="KW-0812">Transmembrane</keyword>
<feature type="chain" id="PRO_5012206308" evidence="4">
    <location>
        <begin position="22"/>
        <end position="222"/>
    </location>
</feature>
<feature type="transmembrane region" description="Helical" evidence="3">
    <location>
        <begin position="190"/>
        <end position="211"/>
    </location>
</feature>
<proteinExistence type="predicted"/>
<evidence type="ECO:0000256" key="2">
    <source>
        <dbReference type="SAM" id="Coils"/>
    </source>
</evidence>
<dbReference type="InterPro" id="IPR016476">
    <property type="entry name" value="SH3_dom_pro"/>
</dbReference>
<name>A0A1M5LM56_9GAMM</name>
<keyword evidence="2" id="KW-0175">Coiled coil</keyword>
<dbReference type="AlphaFoldDB" id="A0A1M5LM56"/>
<feature type="coiled-coil region" evidence="2">
    <location>
        <begin position="113"/>
        <end position="185"/>
    </location>
</feature>
<protein>
    <submittedName>
        <fullName evidence="5">SH3 domain protein</fullName>
    </submittedName>
</protein>
<dbReference type="NCBIfam" id="TIGR04211">
    <property type="entry name" value="SH3_and_anchor"/>
    <property type="match status" value="1"/>
</dbReference>
<keyword evidence="1 4" id="KW-0732">Signal</keyword>